<dbReference type="PANTHER" id="PTHR24198:SF165">
    <property type="entry name" value="ANKYRIN REPEAT-CONTAINING PROTEIN-RELATED"/>
    <property type="match status" value="1"/>
</dbReference>
<proteinExistence type="predicted"/>
<dbReference type="PANTHER" id="PTHR24198">
    <property type="entry name" value="ANKYRIN REPEAT AND PROTEIN KINASE DOMAIN-CONTAINING PROTEIN"/>
    <property type="match status" value="1"/>
</dbReference>
<dbReference type="Gene3D" id="3.30.40.10">
    <property type="entry name" value="Zinc/RING finger domain, C3HC4 (zinc finger)"/>
    <property type="match status" value="1"/>
</dbReference>
<feature type="repeat" description="ANK" evidence="3">
    <location>
        <begin position="437"/>
        <end position="469"/>
    </location>
</feature>
<accession>A0AA35TM07</accession>
<evidence type="ECO:0000256" key="2">
    <source>
        <dbReference type="ARBA" id="ARBA00023043"/>
    </source>
</evidence>
<organism evidence="5 6">
    <name type="scientific">Geodia barretti</name>
    <name type="common">Barrett's horny sponge</name>
    <dbReference type="NCBI Taxonomy" id="519541"/>
    <lineage>
        <taxon>Eukaryota</taxon>
        <taxon>Metazoa</taxon>
        <taxon>Porifera</taxon>
        <taxon>Demospongiae</taxon>
        <taxon>Heteroscleromorpha</taxon>
        <taxon>Tetractinellida</taxon>
        <taxon>Astrophorina</taxon>
        <taxon>Geodiidae</taxon>
        <taxon>Geodia</taxon>
    </lineage>
</organism>
<dbReference type="SMART" id="SM00248">
    <property type="entry name" value="ANK"/>
    <property type="match status" value="10"/>
</dbReference>
<feature type="repeat" description="ANK" evidence="3">
    <location>
        <begin position="637"/>
        <end position="669"/>
    </location>
</feature>
<dbReference type="EMBL" id="CASHTH010003857">
    <property type="protein sequence ID" value="CAI8050342.1"/>
    <property type="molecule type" value="Genomic_DNA"/>
</dbReference>
<dbReference type="InterPro" id="IPR036770">
    <property type="entry name" value="Ankyrin_rpt-contain_sf"/>
</dbReference>
<sequence length="728" mass="78074">MFHPTANLLLQLQLVKKHQKMVSLSIDFHKEATVHYPVETAVFVHLVVASTLLSPRALSQNTTTDQCMETGSAEAAQFPVITLPQDVYSDTADVLQELANEYNNKPFSLEHKTTVAPHSTDTTVVPHSTDTTVVPHPSETTVVPHSTNTTVVPHSTETTDSTETTSVSTQVSILEGATLLFPLSEDATAIPLPSKEYQDGTGTDKATSKLEAEATDPAVTAKSKAESAYQPASCKDGSSGPSKSRVLPTDPLHPDYLFVKEPSQDFYCPVTYCLMLRPHLTSCCRQNLSKEAATRIQGEGKACPLCRASKWSTKINKEMRKKVKSLKILCPNVDRGCQWQGKLYDFDSHVKSCPMNDSPLVTRPTGSVTERTKLHDAAERRDVEMVKRLVSTMAVDINSRTALTGETALIIASFKGDVKIVCLLLEAGEDLNITDKNGRTPLFWASSRGHIAVVKILLENGADTSICRKGGASPVYVASLNGHPDVVDLLVQAGADIHLTETEHGDAPLGAAAANGHTETVKTLLKAGATVNYKEKNGMTPVYLASEKGHTDVVDVLVQAGADIHLDTKSSSFPLLIAASNGHTKTVQRLLEAGATVNRQEKDGGTAVFAASQEGHSGVVDLLVKAGADIHLADTKYGNVPLEIAAHNGRTETVQRLLEAGANVNHQNKEGSTALHYAAMNGNSEMVKLLLRAGAVCLPDKEGSTALDDAIDNNHREAGTIATTRGFH</sequence>
<comment type="caution">
    <text evidence="5">The sequence shown here is derived from an EMBL/GenBank/DDBJ whole genome shotgun (WGS) entry which is preliminary data.</text>
</comment>
<evidence type="ECO:0000313" key="6">
    <source>
        <dbReference type="Proteomes" id="UP001174909"/>
    </source>
</evidence>
<evidence type="ECO:0000256" key="4">
    <source>
        <dbReference type="SAM" id="MobiDB-lite"/>
    </source>
</evidence>
<name>A0AA35TM07_GEOBA</name>
<dbReference type="Gene3D" id="1.25.40.20">
    <property type="entry name" value="Ankyrin repeat-containing domain"/>
    <property type="match status" value="3"/>
</dbReference>
<keyword evidence="1" id="KW-0677">Repeat</keyword>
<evidence type="ECO:0000256" key="1">
    <source>
        <dbReference type="ARBA" id="ARBA00022737"/>
    </source>
</evidence>
<gene>
    <name evidence="5" type="ORF">GBAR_LOCUS27653</name>
</gene>
<evidence type="ECO:0000256" key="3">
    <source>
        <dbReference type="PROSITE-ProRule" id="PRU00023"/>
    </source>
</evidence>
<feature type="repeat" description="ANK" evidence="3">
    <location>
        <begin position="504"/>
        <end position="536"/>
    </location>
</feature>
<reference evidence="5" key="1">
    <citation type="submission" date="2023-03" db="EMBL/GenBank/DDBJ databases">
        <authorList>
            <person name="Steffen K."/>
            <person name="Cardenas P."/>
        </authorList>
    </citation>
    <scope>NUCLEOTIDE SEQUENCE</scope>
</reference>
<keyword evidence="6" id="KW-1185">Reference proteome</keyword>
<dbReference type="Pfam" id="PF12796">
    <property type="entry name" value="Ank_2"/>
    <property type="match status" value="3"/>
</dbReference>
<dbReference type="SUPFAM" id="SSF49599">
    <property type="entry name" value="TRAF domain-like"/>
    <property type="match status" value="1"/>
</dbReference>
<keyword evidence="2 3" id="KW-0040">ANK repeat</keyword>
<dbReference type="Proteomes" id="UP001174909">
    <property type="component" value="Unassembled WGS sequence"/>
</dbReference>
<feature type="repeat" description="ANK" evidence="3">
    <location>
        <begin position="603"/>
        <end position="635"/>
    </location>
</feature>
<feature type="compositionally biased region" description="Low complexity" evidence="4">
    <location>
        <begin position="155"/>
        <end position="167"/>
    </location>
</feature>
<dbReference type="Pfam" id="PF13637">
    <property type="entry name" value="Ank_4"/>
    <property type="match status" value="1"/>
</dbReference>
<protein>
    <submittedName>
        <fullName evidence="5">Ankyrin repeat domain-containing protein 50</fullName>
    </submittedName>
</protein>
<dbReference type="InterPro" id="IPR013083">
    <property type="entry name" value="Znf_RING/FYVE/PHD"/>
</dbReference>
<dbReference type="PROSITE" id="PS50088">
    <property type="entry name" value="ANK_REPEAT"/>
    <property type="match status" value="9"/>
</dbReference>
<feature type="repeat" description="ANK" evidence="3">
    <location>
        <begin position="570"/>
        <end position="602"/>
    </location>
</feature>
<feature type="region of interest" description="Disordered" evidence="4">
    <location>
        <begin position="130"/>
        <end position="167"/>
    </location>
</feature>
<dbReference type="PROSITE" id="PS50297">
    <property type="entry name" value="ANK_REP_REGION"/>
    <property type="match status" value="9"/>
</dbReference>
<evidence type="ECO:0000313" key="5">
    <source>
        <dbReference type="EMBL" id="CAI8050342.1"/>
    </source>
</evidence>
<feature type="repeat" description="ANK" evidence="3">
    <location>
        <begin position="537"/>
        <end position="569"/>
    </location>
</feature>
<feature type="region of interest" description="Disordered" evidence="4">
    <location>
        <begin position="192"/>
        <end position="247"/>
    </location>
</feature>
<feature type="repeat" description="ANK" evidence="3">
    <location>
        <begin position="470"/>
        <end position="502"/>
    </location>
</feature>
<dbReference type="PRINTS" id="PR01415">
    <property type="entry name" value="ANKYRIN"/>
</dbReference>
<feature type="repeat" description="ANK" evidence="3">
    <location>
        <begin position="670"/>
        <end position="695"/>
    </location>
</feature>
<dbReference type="AlphaFoldDB" id="A0AA35TM07"/>
<dbReference type="SUPFAM" id="SSF48403">
    <property type="entry name" value="Ankyrin repeat"/>
    <property type="match status" value="1"/>
</dbReference>
<feature type="compositionally biased region" description="Polar residues" evidence="4">
    <location>
        <begin position="130"/>
        <end position="153"/>
    </location>
</feature>
<dbReference type="InterPro" id="IPR002110">
    <property type="entry name" value="Ankyrin_rpt"/>
</dbReference>
<feature type="repeat" description="ANK" evidence="3">
    <location>
        <begin position="404"/>
        <end position="436"/>
    </location>
</feature>
<dbReference type="SUPFAM" id="SSF57850">
    <property type="entry name" value="RING/U-box"/>
    <property type="match status" value="1"/>
</dbReference>